<keyword evidence="1" id="KW-0812">Transmembrane</keyword>
<keyword evidence="1" id="KW-1133">Transmembrane helix</keyword>
<sequence>MCLAAAQHSPRACFSGHQRESWWVVRKAATALQREWNFTPPPYLSSVNFISTLNSNISCSLRILPLSRTPRNMDWADDNAICCQNEASKVFRYQERPTSVIRVVPGLAKPLVWTMNSEEDWDNWFRTYQEHPKLDGNHSGLVIILARRSGEPKLDPVKRKESNDWIKDIKQVTPDTNHADSLRGTGGQRTLRNLPFSEKMFKRIAHEFHIHNSIIRVVSRADVSDFSGMNLKMGQQNDESLPAHVSSLIVELERKRHLPIVEDTIDQVETRILELDQDPESLERIKEREKVALKEAKRSAWLDMLYLRNQLLSWRSCLEALDKQTRYLNRRIAQRPFTRLSWRYEGTDGFSVVDDGSSECTSDFDDSFDIRSVNCAQELASEELDTRQLVVAGFEPNSHESHGSSTDSEFYMRRTGTKIRGRLQEIKKDYNEKIQECTSGIEGMVMSTQWAQGETNVEIALATSQDSRHMRSIALVTMIFLPGTFFASVFSMGFFDFKDSRGSVIVSQLFWLYVVLATGFTGLTVGAWYYLGVYRYKKHRSLASGLKRSFCSNLKVLDLLIPRKTE</sequence>
<keyword evidence="1" id="KW-0472">Membrane</keyword>
<gene>
    <name evidence="2" type="ORF">FEQUK3_LOCUS11795</name>
</gene>
<evidence type="ECO:0000313" key="3">
    <source>
        <dbReference type="Proteomes" id="UP000693738"/>
    </source>
</evidence>
<organism evidence="2 3">
    <name type="scientific">Fusarium equiseti</name>
    <name type="common">Fusarium scirpi</name>
    <dbReference type="NCBI Taxonomy" id="61235"/>
    <lineage>
        <taxon>Eukaryota</taxon>
        <taxon>Fungi</taxon>
        <taxon>Dikarya</taxon>
        <taxon>Ascomycota</taxon>
        <taxon>Pezizomycotina</taxon>
        <taxon>Sordariomycetes</taxon>
        <taxon>Hypocreomycetidae</taxon>
        <taxon>Hypocreales</taxon>
        <taxon>Nectriaceae</taxon>
        <taxon>Fusarium</taxon>
        <taxon>Fusarium incarnatum-equiseti species complex</taxon>
    </lineage>
</organism>
<dbReference type="AlphaFoldDB" id="A0A8J2JDY4"/>
<dbReference type="Proteomes" id="UP000693738">
    <property type="component" value="Unassembled WGS sequence"/>
</dbReference>
<dbReference type="EMBL" id="CAJSTJ010000195">
    <property type="protein sequence ID" value="CAG7566098.1"/>
    <property type="molecule type" value="Genomic_DNA"/>
</dbReference>
<feature type="transmembrane region" description="Helical" evidence="1">
    <location>
        <begin position="510"/>
        <end position="531"/>
    </location>
</feature>
<name>A0A8J2JDY4_FUSEQ</name>
<comment type="caution">
    <text evidence="2">The sequence shown here is derived from an EMBL/GenBank/DDBJ whole genome shotgun (WGS) entry which is preliminary data.</text>
</comment>
<evidence type="ECO:0000256" key="1">
    <source>
        <dbReference type="SAM" id="Phobius"/>
    </source>
</evidence>
<proteinExistence type="predicted"/>
<accession>A0A8J2JDY4</accession>
<evidence type="ECO:0000313" key="2">
    <source>
        <dbReference type="EMBL" id="CAG7566098.1"/>
    </source>
</evidence>
<reference evidence="2" key="1">
    <citation type="submission" date="2021-05" db="EMBL/GenBank/DDBJ databases">
        <authorList>
            <person name="Khan N."/>
        </authorList>
    </citation>
    <scope>NUCLEOTIDE SEQUENCE</scope>
</reference>
<feature type="transmembrane region" description="Helical" evidence="1">
    <location>
        <begin position="473"/>
        <end position="495"/>
    </location>
</feature>
<protein>
    <submittedName>
        <fullName evidence="2">Uncharacterized protein</fullName>
    </submittedName>
</protein>